<sequence>MHRILFVIVPLLISGFCLADEALGYKGKNGKVFGYESVELALEALRNKPNVDISGKGGWTIVSDNAEKALWSFAPVNHSAYPSVVRRVVVEENGQIFIDTQVRCGAEKVDCDKLVQDFIELNSKVTQEVNGAKGT</sequence>
<keyword evidence="2" id="KW-1185">Reference proteome</keyword>
<organism evidence="1 2">
    <name type="scientific">Alteromonas confluentis</name>
    <dbReference type="NCBI Taxonomy" id="1656094"/>
    <lineage>
        <taxon>Bacteria</taxon>
        <taxon>Pseudomonadati</taxon>
        <taxon>Pseudomonadota</taxon>
        <taxon>Gammaproteobacteria</taxon>
        <taxon>Alteromonadales</taxon>
        <taxon>Alteromonadaceae</taxon>
        <taxon>Alteromonas/Salinimonas group</taxon>
        <taxon>Alteromonas</taxon>
    </lineage>
</organism>
<dbReference type="Proteomes" id="UP000175691">
    <property type="component" value="Unassembled WGS sequence"/>
</dbReference>
<gene>
    <name evidence="1" type="ORF">BFC18_05850</name>
</gene>
<dbReference type="EMBL" id="MDHN01000010">
    <property type="protein sequence ID" value="OFC71680.1"/>
    <property type="molecule type" value="Genomic_DNA"/>
</dbReference>
<protein>
    <recommendedName>
        <fullName evidence="3">Molecular chaperone DnaJ</fullName>
    </recommendedName>
</protein>
<dbReference type="RefSeq" id="WP_070124020.1">
    <property type="nucleotide sequence ID" value="NZ_MDHN01000010.1"/>
</dbReference>
<proteinExistence type="predicted"/>
<name>A0A1E7ZDX8_9ALTE</name>
<evidence type="ECO:0000313" key="1">
    <source>
        <dbReference type="EMBL" id="OFC71680.1"/>
    </source>
</evidence>
<evidence type="ECO:0000313" key="2">
    <source>
        <dbReference type="Proteomes" id="UP000175691"/>
    </source>
</evidence>
<dbReference type="STRING" id="1656094.BFC18_05850"/>
<dbReference type="AlphaFoldDB" id="A0A1E7ZDX8"/>
<dbReference type="OrthoDB" id="6080579at2"/>
<comment type="caution">
    <text evidence="1">The sequence shown here is derived from an EMBL/GenBank/DDBJ whole genome shotgun (WGS) entry which is preliminary data.</text>
</comment>
<evidence type="ECO:0008006" key="3">
    <source>
        <dbReference type="Google" id="ProtNLM"/>
    </source>
</evidence>
<reference evidence="1 2" key="1">
    <citation type="submission" date="2016-08" db="EMBL/GenBank/DDBJ databases">
        <authorList>
            <person name="Seilhamer J.J."/>
        </authorList>
    </citation>
    <scope>NUCLEOTIDE SEQUENCE [LARGE SCALE GENOMIC DNA]</scope>
    <source>
        <strain evidence="1 2">KCTC 42603</strain>
    </source>
</reference>
<accession>A0A1E7ZDX8</accession>